<feature type="compositionally biased region" description="Basic and acidic residues" evidence="1">
    <location>
        <begin position="272"/>
        <end position="284"/>
    </location>
</feature>
<feature type="region of interest" description="Disordered" evidence="1">
    <location>
        <begin position="1"/>
        <end position="85"/>
    </location>
</feature>
<dbReference type="Gene3D" id="2.60.40.150">
    <property type="entry name" value="C2 domain"/>
    <property type="match status" value="1"/>
</dbReference>
<dbReference type="OrthoDB" id="73919at2759"/>
<dbReference type="SMART" id="SM00239">
    <property type="entry name" value="C2"/>
    <property type="match status" value="1"/>
</dbReference>
<feature type="region of interest" description="Disordered" evidence="1">
    <location>
        <begin position="269"/>
        <end position="294"/>
    </location>
</feature>
<evidence type="ECO:0000256" key="1">
    <source>
        <dbReference type="SAM" id="MobiDB-lite"/>
    </source>
</evidence>
<organism evidence="3 4">
    <name type="scientific">Coniochaeta pulveracea</name>
    <dbReference type="NCBI Taxonomy" id="177199"/>
    <lineage>
        <taxon>Eukaryota</taxon>
        <taxon>Fungi</taxon>
        <taxon>Dikarya</taxon>
        <taxon>Ascomycota</taxon>
        <taxon>Pezizomycotina</taxon>
        <taxon>Sordariomycetes</taxon>
        <taxon>Sordariomycetidae</taxon>
        <taxon>Coniochaetales</taxon>
        <taxon>Coniochaetaceae</taxon>
        <taxon>Coniochaeta</taxon>
    </lineage>
</organism>
<gene>
    <name evidence="3" type="ORF">DL546_002620</name>
</gene>
<dbReference type="PANTHER" id="PTHR47800">
    <property type="entry name" value="C2 DOMAIN-CONTAINING PROTEIN"/>
    <property type="match status" value="1"/>
</dbReference>
<proteinExistence type="predicted"/>
<dbReference type="InterPro" id="IPR000008">
    <property type="entry name" value="C2_dom"/>
</dbReference>
<dbReference type="AlphaFoldDB" id="A0A420Y1G7"/>
<accession>A0A420Y1G7</accession>
<feature type="region of interest" description="Disordered" evidence="1">
    <location>
        <begin position="539"/>
        <end position="624"/>
    </location>
</feature>
<feature type="compositionally biased region" description="Basic and acidic residues" evidence="1">
    <location>
        <begin position="52"/>
        <end position="67"/>
    </location>
</feature>
<reference evidence="3 4" key="1">
    <citation type="submission" date="2018-08" db="EMBL/GenBank/DDBJ databases">
        <title>Draft genome of the lignicolous fungus Coniochaeta pulveracea.</title>
        <authorList>
            <person name="Borstlap C.J."/>
            <person name="De Witt R.N."/>
            <person name="Botha A."/>
            <person name="Volschenk H."/>
        </authorList>
    </citation>
    <scope>NUCLEOTIDE SEQUENCE [LARGE SCALE GENOMIC DNA]</scope>
    <source>
        <strain evidence="3 4">CAB683</strain>
    </source>
</reference>
<evidence type="ECO:0000259" key="2">
    <source>
        <dbReference type="PROSITE" id="PS50004"/>
    </source>
</evidence>
<dbReference type="EMBL" id="QVQW01000071">
    <property type="protein sequence ID" value="RKU41610.1"/>
    <property type="molecule type" value="Genomic_DNA"/>
</dbReference>
<dbReference type="Proteomes" id="UP000275385">
    <property type="component" value="Unassembled WGS sequence"/>
</dbReference>
<feature type="compositionally biased region" description="Basic and acidic residues" evidence="1">
    <location>
        <begin position="31"/>
        <end position="42"/>
    </location>
</feature>
<dbReference type="PANTHER" id="PTHR47800:SF5">
    <property type="entry name" value="FER-1-LIKE PROTEIN 6"/>
    <property type="match status" value="1"/>
</dbReference>
<feature type="domain" description="C2" evidence="2">
    <location>
        <begin position="69"/>
        <end position="196"/>
    </location>
</feature>
<feature type="compositionally biased region" description="Basic and acidic residues" evidence="1">
    <location>
        <begin position="565"/>
        <end position="588"/>
    </location>
</feature>
<dbReference type="STRING" id="177199.A0A420Y1G7"/>
<feature type="compositionally biased region" description="Low complexity" evidence="1">
    <location>
        <begin position="540"/>
        <end position="549"/>
    </location>
</feature>
<sequence>MSTEAEIDDNVAQEAGQHRAPAHSGPQTDHPSQEDKPKETSLPHRPTPAAQLKDKITDKKEKLRDKNNPPGGYDDTPLPNAPPGYTLKFTFHGADNLPSADLHTQSSDPFIHATLTADVPRRHKDDPPLTFRTRTLRKTTSPKWEQEWVVANVPKTGFTLKCRLYDEDYPDHNDRLGNVTITVPRVDENWEGFGPDGKVFDVKKRSGSKRAYLIKGITSALTHNTSITPTLHIGIEVLGQSDPPYALMCTLGPTYFFKHFSPMIGRLTGTKVNRDENNDERGPDGNEEEEDKGAKKYDFQANEIQLAGPVPPKLYHRYVEFRPMIGKMFSSTGLRGKVLNYALHKQHERIYNFDSSTEFGTFKPCSKEASYQFLKMAHFDEGGRIFTYVLTLDAFMRFTETGREFGIDLLSKHTMHSDVARYIACSGEFFIRRLAHPDGSSDPEPNEPTHPDKDVPGGPPHESPPKDPRRYQLVIDNDSGTYRPDKSVLPYLQTFLQKNFPGMGVVVMDCQDKKLQKMKEKQREIKKAEGKTYQLVLNRSSSSSSFSSSDESRLGDLEAGQDAEAPLKSKKEQALEAIEDPHRLKDMLHNSVGSKGHKSKEHEQQDGDEAEHAGASGSYLRRWL</sequence>
<evidence type="ECO:0000313" key="4">
    <source>
        <dbReference type="Proteomes" id="UP000275385"/>
    </source>
</evidence>
<dbReference type="SUPFAM" id="SSF49562">
    <property type="entry name" value="C2 domain (Calcium/lipid-binding domain, CaLB)"/>
    <property type="match status" value="1"/>
</dbReference>
<name>A0A420Y1G7_9PEZI</name>
<comment type="caution">
    <text evidence="3">The sequence shown here is derived from an EMBL/GenBank/DDBJ whole genome shotgun (WGS) entry which is preliminary data.</text>
</comment>
<protein>
    <recommendedName>
        <fullName evidence="2">C2 domain-containing protein</fullName>
    </recommendedName>
</protein>
<feature type="region of interest" description="Disordered" evidence="1">
    <location>
        <begin position="435"/>
        <end position="472"/>
    </location>
</feature>
<dbReference type="PROSITE" id="PS50004">
    <property type="entry name" value="C2"/>
    <property type="match status" value="1"/>
</dbReference>
<dbReference type="GO" id="GO:0010628">
    <property type="term" value="P:positive regulation of gene expression"/>
    <property type="evidence" value="ECO:0007669"/>
    <property type="project" value="TreeGrafter"/>
</dbReference>
<evidence type="ECO:0000313" key="3">
    <source>
        <dbReference type="EMBL" id="RKU41610.1"/>
    </source>
</evidence>
<feature type="compositionally biased region" description="Acidic residues" evidence="1">
    <location>
        <begin position="1"/>
        <end position="11"/>
    </location>
</feature>
<keyword evidence="4" id="KW-1185">Reference proteome</keyword>
<dbReference type="Pfam" id="PF00168">
    <property type="entry name" value="C2"/>
    <property type="match status" value="1"/>
</dbReference>
<dbReference type="InterPro" id="IPR035892">
    <property type="entry name" value="C2_domain_sf"/>
</dbReference>